<accession>A0A246FN56</accession>
<reference evidence="5 6" key="1">
    <citation type="submission" date="2017-06" db="EMBL/GenBank/DDBJ databases">
        <title>Hymenobacter amundsenii sp. nov. isolated from regoliths in Antarctica.</title>
        <authorList>
            <person name="Sedlacek I."/>
            <person name="Kralova S."/>
            <person name="Pantucek R."/>
            <person name="Svec P."/>
            <person name="Holochova P."/>
            <person name="Stankova E."/>
            <person name="Vrbovska V."/>
            <person name="Busse H.-J."/>
        </authorList>
    </citation>
    <scope>NUCLEOTIDE SEQUENCE [LARGE SCALE GENOMIC DNA]</scope>
    <source>
        <strain evidence="5 6">CCM 8682</strain>
    </source>
</reference>
<name>A0A246FN56_9BACT</name>
<gene>
    <name evidence="5" type="ORF">CDA63_05380</name>
</gene>
<dbReference type="Pfam" id="PF09375">
    <property type="entry name" value="Peptidase_M75"/>
    <property type="match status" value="1"/>
</dbReference>
<comment type="caution">
    <text evidence="5">The sequence shown here is derived from an EMBL/GenBank/DDBJ whole genome shotgun (WGS) entry which is preliminary data.</text>
</comment>
<dbReference type="CDD" id="cd14659">
    <property type="entry name" value="Imelysin-like_IPPA"/>
    <property type="match status" value="1"/>
</dbReference>
<feature type="domain" description="Imelysin-like" evidence="4">
    <location>
        <begin position="54"/>
        <end position="337"/>
    </location>
</feature>
<feature type="signal peptide" evidence="3">
    <location>
        <begin position="1"/>
        <end position="26"/>
    </location>
</feature>
<organism evidence="5 6">
    <name type="scientific">Hymenobacter amundsenii</name>
    <dbReference type="NCBI Taxonomy" id="2006685"/>
    <lineage>
        <taxon>Bacteria</taxon>
        <taxon>Pseudomonadati</taxon>
        <taxon>Bacteroidota</taxon>
        <taxon>Cytophagia</taxon>
        <taxon>Cytophagales</taxon>
        <taxon>Hymenobacteraceae</taxon>
        <taxon>Hymenobacter</taxon>
    </lineage>
</organism>
<evidence type="ECO:0000313" key="5">
    <source>
        <dbReference type="EMBL" id="OWP64160.1"/>
    </source>
</evidence>
<evidence type="ECO:0000256" key="2">
    <source>
        <dbReference type="ARBA" id="ARBA00022729"/>
    </source>
</evidence>
<evidence type="ECO:0000313" key="6">
    <source>
        <dbReference type="Proteomes" id="UP000197277"/>
    </source>
</evidence>
<dbReference type="Proteomes" id="UP000197277">
    <property type="component" value="Unassembled WGS sequence"/>
</dbReference>
<evidence type="ECO:0000259" key="4">
    <source>
        <dbReference type="Pfam" id="PF09375"/>
    </source>
</evidence>
<evidence type="ECO:0000256" key="1">
    <source>
        <dbReference type="ARBA" id="ARBA00004196"/>
    </source>
</evidence>
<sequence>MLMPDLKTLRLTAATLSLALLTTACSSSGSSDDNAPADSFDRAAMLTNYSDQLIVPGLRELSTEAAQLSAAVTAFTASPSAATLQTARTELREANLAWQAVSSYEFGPAEQQMLRSNLNVYPTSTTQIESNITAGTTDLNAAANLAAKGFPTLDYLLHEGATPEAVAAKFAASAKRGTYAKAVAAEIKQRTEAAYNGWLAGGYTSTFRQATGTAVGSAVANLVNQLNADIDMTKRYKVGIPGGRFTAGTPQPLKAESPYGNLSLELLKRNVQAEKNLFLGQVGTTNGLGLDDYLTHVNAQYNGKPLAGAIEQQFDAVLTAINAVPSPLTQAVATQPATVSKVYDEFQKLIILTKTDMPSALGVSITYTDNDGD</sequence>
<dbReference type="PROSITE" id="PS51257">
    <property type="entry name" value="PROKAR_LIPOPROTEIN"/>
    <property type="match status" value="1"/>
</dbReference>
<dbReference type="InterPro" id="IPR038352">
    <property type="entry name" value="Imelysin_sf"/>
</dbReference>
<dbReference type="AlphaFoldDB" id="A0A246FN56"/>
<dbReference type="EMBL" id="NIRR01000005">
    <property type="protein sequence ID" value="OWP64160.1"/>
    <property type="molecule type" value="Genomic_DNA"/>
</dbReference>
<keyword evidence="6" id="KW-1185">Reference proteome</keyword>
<dbReference type="OrthoDB" id="650514at2"/>
<protein>
    <recommendedName>
        <fullName evidence="4">Imelysin-like domain-containing protein</fullName>
    </recommendedName>
</protein>
<comment type="subcellular location">
    <subcellularLocation>
        <location evidence="1">Cell envelope</location>
    </subcellularLocation>
</comment>
<dbReference type="InterPro" id="IPR034984">
    <property type="entry name" value="Imelysin-like_IPPA"/>
</dbReference>
<evidence type="ECO:0000256" key="3">
    <source>
        <dbReference type="SAM" id="SignalP"/>
    </source>
</evidence>
<dbReference type="GO" id="GO:0030313">
    <property type="term" value="C:cell envelope"/>
    <property type="evidence" value="ECO:0007669"/>
    <property type="project" value="UniProtKB-SubCell"/>
</dbReference>
<dbReference type="InterPro" id="IPR018976">
    <property type="entry name" value="Imelysin-like"/>
</dbReference>
<dbReference type="Gene3D" id="1.20.1420.20">
    <property type="entry name" value="M75 peptidase, HXXE motif"/>
    <property type="match status" value="1"/>
</dbReference>
<keyword evidence="2 3" id="KW-0732">Signal</keyword>
<proteinExistence type="predicted"/>
<feature type="chain" id="PRO_5013213053" description="Imelysin-like domain-containing protein" evidence="3">
    <location>
        <begin position="27"/>
        <end position="373"/>
    </location>
</feature>